<dbReference type="EMBL" id="FNLF01000002">
    <property type="protein sequence ID" value="SDR20458.1"/>
    <property type="molecule type" value="Genomic_DNA"/>
</dbReference>
<name>A0A1H1H5S8_9ACTN</name>
<organism evidence="2 3">
    <name type="scientific">Tsukamurella pulmonis</name>
    <dbReference type="NCBI Taxonomy" id="47312"/>
    <lineage>
        <taxon>Bacteria</taxon>
        <taxon>Bacillati</taxon>
        <taxon>Actinomycetota</taxon>
        <taxon>Actinomycetes</taxon>
        <taxon>Mycobacteriales</taxon>
        <taxon>Tsukamurellaceae</taxon>
        <taxon>Tsukamurella</taxon>
    </lineage>
</organism>
<dbReference type="Proteomes" id="UP000183053">
    <property type="component" value="Unassembled WGS sequence"/>
</dbReference>
<evidence type="ECO:0000313" key="3">
    <source>
        <dbReference type="Proteomes" id="UP000183053"/>
    </source>
</evidence>
<protein>
    <submittedName>
        <fullName evidence="2">Uncharacterized protein</fullName>
    </submittedName>
</protein>
<evidence type="ECO:0000256" key="1">
    <source>
        <dbReference type="SAM" id="MobiDB-lite"/>
    </source>
</evidence>
<dbReference type="STRING" id="47312.SAMN04489765_3817"/>
<sequence length="167" mass="18747">MNEEQIRRALAGEVPVEDLSEAEPQSVIPRQDPGQYTRPDREPYRDPTGTDTDIHWIVPTDVAVDFERSDSFYGDPPTVYLVALPVHLAPGYDVQIQPDLGYFLDPHEAAAEARRRLEFQVEHASVEHRHNFAVSGAAVIPVSPNGYEPGLPLKPWSVRLARKGDRQ</sequence>
<accession>A0A1H1H5S8</accession>
<reference evidence="3" key="1">
    <citation type="submission" date="2016-10" db="EMBL/GenBank/DDBJ databases">
        <authorList>
            <person name="Varghese N."/>
            <person name="Submissions S."/>
        </authorList>
    </citation>
    <scope>NUCLEOTIDE SEQUENCE [LARGE SCALE GENOMIC DNA]</scope>
    <source>
        <strain evidence="3">DSM 44142</strain>
    </source>
</reference>
<gene>
    <name evidence="2" type="ORF">SAMN04489765_3817</name>
</gene>
<dbReference type="AlphaFoldDB" id="A0A1H1H5S8"/>
<feature type="region of interest" description="Disordered" evidence="1">
    <location>
        <begin position="1"/>
        <end position="52"/>
    </location>
</feature>
<dbReference type="RefSeq" id="WP_068567977.1">
    <property type="nucleotide sequence ID" value="NZ_FNLF01000002.1"/>
</dbReference>
<keyword evidence="3" id="KW-1185">Reference proteome</keyword>
<evidence type="ECO:0000313" key="2">
    <source>
        <dbReference type="EMBL" id="SDR20458.1"/>
    </source>
</evidence>
<proteinExistence type="predicted"/>
<dbReference type="OrthoDB" id="9944332at2"/>